<sequence length="437" mass="49580">MYTFSNRLKIASFILMAVGVLGIGIGFMAAPSTVEEAKAIVASHDDGHGDAHAVAKGHGEEQAHGDAHDASHDEHLLHQLQNKPWAALYVAAFFFMMIALGVLAFYAIQRAAQAGWSPLLFRVMEGITAYLVPGGIIVFVILALSVAHMNHLFVWMDPEVVAHDHLLQGKSGYLNPVFFLIRAAIFLGGWILYREYSRKLSIAQDESNDDSNFKLNFRISAAFLVFYLISESIMSWDWIMSVDPHWFSTLFGWYIFASMFVSGITVIAMVTIYLKSRGYLKDVNDSHIHDLAKFMFGISIFWTYLWFSQFMLIWYSNIPEEVTYYVTRIADFNLPFFGMIAMNFVFPLLLLMNSDFKRVNWFVVMAGVVILAGHYLDIFNAIMPATVGDQWYIGIPEIGSILFFAGLFIFVVFTALTKAPLQPKRNPFIEESKHFHY</sequence>
<dbReference type="EMBL" id="RQPJ01000001">
    <property type="protein sequence ID" value="RTE55028.1"/>
    <property type="molecule type" value="Genomic_DNA"/>
</dbReference>
<evidence type="ECO:0000313" key="3">
    <source>
        <dbReference type="Proteomes" id="UP000267585"/>
    </source>
</evidence>
<feature type="transmembrane region" description="Helical" evidence="1">
    <location>
        <begin position="86"/>
        <end position="108"/>
    </location>
</feature>
<feature type="transmembrane region" description="Helical" evidence="1">
    <location>
        <begin position="294"/>
        <end position="314"/>
    </location>
</feature>
<dbReference type="Proteomes" id="UP000267585">
    <property type="component" value="Unassembled WGS sequence"/>
</dbReference>
<keyword evidence="1" id="KW-0812">Transmembrane</keyword>
<organism evidence="2 3">
    <name type="scientific">Arenibacter aquaticus</name>
    <dbReference type="NCBI Taxonomy" id="2489054"/>
    <lineage>
        <taxon>Bacteria</taxon>
        <taxon>Pseudomonadati</taxon>
        <taxon>Bacteroidota</taxon>
        <taxon>Flavobacteriia</taxon>
        <taxon>Flavobacteriales</taxon>
        <taxon>Flavobacteriaceae</taxon>
        <taxon>Arenibacter</taxon>
    </lineage>
</organism>
<feature type="transmembrane region" description="Helical" evidence="1">
    <location>
        <begin position="12"/>
        <end position="30"/>
    </location>
</feature>
<feature type="transmembrane region" description="Helical" evidence="1">
    <location>
        <begin position="359"/>
        <end position="379"/>
    </location>
</feature>
<keyword evidence="1" id="KW-0472">Membrane</keyword>
<evidence type="ECO:0000313" key="2">
    <source>
        <dbReference type="EMBL" id="RTE55028.1"/>
    </source>
</evidence>
<feature type="transmembrane region" description="Helical" evidence="1">
    <location>
        <begin position="221"/>
        <end position="239"/>
    </location>
</feature>
<dbReference type="PANTHER" id="PTHR43044:SF1">
    <property type="entry name" value="QUINOL:CYTOCHROME C OXIDOREDUCTASE QUINONE-BINDING SUBUNIT 2"/>
    <property type="match status" value="1"/>
</dbReference>
<keyword evidence="1" id="KW-1133">Transmembrane helix</keyword>
<feature type="transmembrane region" description="Helical" evidence="1">
    <location>
        <begin position="173"/>
        <end position="193"/>
    </location>
</feature>
<gene>
    <name evidence="2" type="ORF">EHW67_00195</name>
</gene>
<feature type="transmembrane region" description="Helical" evidence="1">
    <location>
        <begin position="251"/>
        <end position="274"/>
    </location>
</feature>
<reference evidence="2 3" key="1">
    <citation type="submission" date="2018-11" db="EMBL/GenBank/DDBJ databases">
        <title>Arenibacter aquaticus sp.nov., a marine bacterium isolated from surface seawater in the South China Sea.</title>
        <authorList>
            <person name="Guo J."/>
            <person name="Sun J."/>
        </authorList>
    </citation>
    <scope>NUCLEOTIDE SEQUENCE [LARGE SCALE GENOMIC DNA]</scope>
    <source>
        <strain evidence="2 3">GUO666</strain>
    </source>
</reference>
<feature type="transmembrane region" description="Helical" evidence="1">
    <location>
        <begin position="334"/>
        <end position="352"/>
    </location>
</feature>
<dbReference type="PANTHER" id="PTHR43044">
    <property type="match status" value="1"/>
</dbReference>
<feature type="transmembrane region" description="Helical" evidence="1">
    <location>
        <begin position="129"/>
        <end position="153"/>
    </location>
</feature>
<feature type="transmembrane region" description="Helical" evidence="1">
    <location>
        <begin position="391"/>
        <end position="416"/>
    </location>
</feature>
<name>A0A430K7J1_9FLAO</name>
<evidence type="ECO:0000256" key="1">
    <source>
        <dbReference type="SAM" id="Phobius"/>
    </source>
</evidence>
<protein>
    <submittedName>
        <fullName evidence="2">Quinol:cytochrome C oxidoreductase</fullName>
    </submittedName>
</protein>
<comment type="caution">
    <text evidence="2">The sequence shown here is derived from an EMBL/GenBank/DDBJ whole genome shotgun (WGS) entry which is preliminary data.</text>
</comment>
<accession>A0A430K7J1</accession>
<dbReference type="RefSeq" id="WP_126160332.1">
    <property type="nucleotide sequence ID" value="NZ_RQPJ01000001.1"/>
</dbReference>
<dbReference type="OrthoDB" id="140980at2"/>
<keyword evidence="3" id="KW-1185">Reference proteome</keyword>
<proteinExistence type="predicted"/>
<dbReference type="AlphaFoldDB" id="A0A430K7J1"/>